<dbReference type="InterPro" id="IPR036282">
    <property type="entry name" value="Glutathione-S-Trfase_C_sf"/>
</dbReference>
<dbReference type="AlphaFoldDB" id="A0AAD6TSH0"/>
<evidence type="ECO:0000313" key="7">
    <source>
        <dbReference type="Proteomes" id="UP001222325"/>
    </source>
</evidence>
<dbReference type="Gene3D" id="1.20.1050.10">
    <property type="match status" value="1"/>
</dbReference>
<proteinExistence type="predicted"/>
<keyword evidence="7" id="KW-1185">Reference proteome</keyword>
<dbReference type="PANTHER" id="PTHR43900">
    <property type="entry name" value="GLUTATHIONE S-TRANSFERASE RHO"/>
    <property type="match status" value="1"/>
</dbReference>
<evidence type="ECO:0000313" key="6">
    <source>
        <dbReference type="EMBL" id="KAJ7075510.1"/>
    </source>
</evidence>
<dbReference type="PROSITE" id="PS50405">
    <property type="entry name" value="GST_CTER"/>
    <property type="match status" value="1"/>
</dbReference>
<dbReference type="PANTHER" id="PTHR43900:SF3">
    <property type="entry name" value="GLUTATHIONE S-TRANSFERASE RHO"/>
    <property type="match status" value="1"/>
</dbReference>
<dbReference type="Gene3D" id="3.40.30.10">
    <property type="entry name" value="Glutaredoxin"/>
    <property type="match status" value="1"/>
</dbReference>
<dbReference type="EC" id="2.5.1.18" evidence="1"/>
<accession>A0AAD6TSH0</accession>
<dbReference type="Pfam" id="PF00043">
    <property type="entry name" value="GST_C"/>
    <property type="match status" value="1"/>
</dbReference>
<comment type="catalytic activity">
    <reaction evidence="3">
        <text>RX + glutathione = an S-substituted glutathione + a halide anion + H(+)</text>
        <dbReference type="Rhea" id="RHEA:16437"/>
        <dbReference type="ChEBI" id="CHEBI:15378"/>
        <dbReference type="ChEBI" id="CHEBI:16042"/>
        <dbReference type="ChEBI" id="CHEBI:17792"/>
        <dbReference type="ChEBI" id="CHEBI:57925"/>
        <dbReference type="ChEBI" id="CHEBI:90779"/>
        <dbReference type="EC" id="2.5.1.18"/>
    </reaction>
</comment>
<dbReference type="SUPFAM" id="SSF52833">
    <property type="entry name" value="Thioredoxin-like"/>
    <property type="match status" value="1"/>
</dbReference>
<dbReference type="Pfam" id="PF13409">
    <property type="entry name" value="GST_N_2"/>
    <property type="match status" value="1"/>
</dbReference>
<keyword evidence="2" id="KW-0808">Transferase</keyword>
<protein>
    <recommendedName>
        <fullName evidence="1">glutathione transferase</fullName>
        <ecNumber evidence="1">2.5.1.18</ecNumber>
    </recommendedName>
</protein>
<dbReference type="SUPFAM" id="SSF47616">
    <property type="entry name" value="GST C-terminal domain-like"/>
    <property type="match status" value="1"/>
</dbReference>
<dbReference type="Proteomes" id="UP001222325">
    <property type="component" value="Unassembled WGS sequence"/>
</dbReference>
<evidence type="ECO:0000259" key="5">
    <source>
        <dbReference type="PROSITE" id="PS50405"/>
    </source>
</evidence>
<dbReference type="InterPro" id="IPR004045">
    <property type="entry name" value="Glutathione_S-Trfase_N"/>
</dbReference>
<dbReference type="FunFam" id="3.40.30.10:FF:000016">
    <property type="entry name" value="Glutathione S-transferase F2"/>
    <property type="match status" value="1"/>
</dbReference>
<evidence type="ECO:0000256" key="2">
    <source>
        <dbReference type="ARBA" id="ARBA00022679"/>
    </source>
</evidence>
<evidence type="ECO:0000256" key="3">
    <source>
        <dbReference type="ARBA" id="ARBA00047960"/>
    </source>
</evidence>
<name>A0AAD6TSH0_9AGAR</name>
<dbReference type="InterPro" id="IPR004046">
    <property type="entry name" value="GST_C"/>
</dbReference>
<dbReference type="GO" id="GO:0004364">
    <property type="term" value="F:glutathione transferase activity"/>
    <property type="evidence" value="ECO:0007669"/>
    <property type="project" value="UniProtKB-EC"/>
</dbReference>
<dbReference type="EMBL" id="JARJCN010000094">
    <property type="protein sequence ID" value="KAJ7075510.1"/>
    <property type="molecule type" value="Genomic_DNA"/>
</dbReference>
<dbReference type="GO" id="GO:0043295">
    <property type="term" value="F:glutathione binding"/>
    <property type="evidence" value="ECO:0007669"/>
    <property type="project" value="TreeGrafter"/>
</dbReference>
<dbReference type="InterPro" id="IPR036249">
    <property type="entry name" value="Thioredoxin-like_sf"/>
</dbReference>
<dbReference type="GO" id="GO:0005737">
    <property type="term" value="C:cytoplasm"/>
    <property type="evidence" value="ECO:0007669"/>
    <property type="project" value="TreeGrafter"/>
</dbReference>
<evidence type="ECO:0000259" key="4">
    <source>
        <dbReference type="PROSITE" id="PS50404"/>
    </source>
</evidence>
<dbReference type="InterPro" id="IPR040079">
    <property type="entry name" value="Glutathione_S-Trfase"/>
</dbReference>
<feature type="domain" description="GST N-terminal" evidence="4">
    <location>
        <begin position="2"/>
        <end position="83"/>
    </location>
</feature>
<organism evidence="6 7">
    <name type="scientific">Mycena belliarum</name>
    <dbReference type="NCBI Taxonomy" id="1033014"/>
    <lineage>
        <taxon>Eukaryota</taxon>
        <taxon>Fungi</taxon>
        <taxon>Dikarya</taxon>
        <taxon>Basidiomycota</taxon>
        <taxon>Agaricomycotina</taxon>
        <taxon>Agaricomycetes</taxon>
        <taxon>Agaricomycetidae</taxon>
        <taxon>Agaricales</taxon>
        <taxon>Marasmiineae</taxon>
        <taxon>Mycenaceae</taxon>
        <taxon>Mycena</taxon>
    </lineage>
</organism>
<evidence type="ECO:0000256" key="1">
    <source>
        <dbReference type="ARBA" id="ARBA00012452"/>
    </source>
</evidence>
<gene>
    <name evidence="6" type="ORF">B0H15DRAFT_934678</name>
</gene>
<feature type="domain" description="GST C-terminal" evidence="5">
    <location>
        <begin position="90"/>
        <end position="218"/>
    </location>
</feature>
<dbReference type="SFLD" id="SFLDG00358">
    <property type="entry name" value="Main_(cytGST)"/>
    <property type="match status" value="1"/>
</dbReference>
<dbReference type="InterPro" id="IPR010987">
    <property type="entry name" value="Glutathione-S-Trfase_C-like"/>
</dbReference>
<reference evidence="6" key="1">
    <citation type="submission" date="2023-03" db="EMBL/GenBank/DDBJ databases">
        <title>Massive genome expansion in bonnet fungi (Mycena s.s.) driven by repeated elements and novel gene families across ecological guilds.</title>
        <authorList>
            <consortium name="Lawrence Berkeley National Laboratory"/>
            <person name="Harder C.B."/>
            <person name="Miyauchi S."/>
            <person name="Viragh M."/>
            <person name="Kuo A."/>
            <person name="Thoen E."/>
            <person name="Andreopoulos B."/>
            <person name="Lu D."/>
            <person name="Skrede I."/>
            <person name="Drula E."/>
            <person name="Henrissat B."/>
            <person name="Morin E."/>
            <person name="Kohler A."/>
            <person name="Barry K."/>
            <person name="LaButti K."/>
            <person name="Morin E."/>
            <person name="Salamov A."/>
            <person name="Lipzen A."/>
            <person name="Mereny Z."/>
            <person name="Hegedus B."/>
            <person name="Baldrian P."/>
            <person name="Stursova M."/>
            <person name="Weitz H."/>
            <person name="Taylor A."/>
            <person name="Grigoriev I.V."/>
            <person name="Nagy L.G."/>
            <person name="Martin F."/>
            <person name="Kauserud H."/>
        </authorList>
    </citation>
    <scope>NUCLEOTIDE SEQUENCE</scope>
    <source>
        <strain evidence="6">CBHHK173m</strain>
    </source>
</reference>
<sequence>MVLKLYAVSSAIGGSGIVAMVLLEKKIPFELVAVDLTKREHKTPEYLALHPFGRVPMIDDDGFILYESRAICRYLAEKYPDQGTRLIPIDARAKARFEQGASIELAEFFPQIAKVGRQLVFNPRQGVPTDEAVLAEGQVALAKKLAEYEVILGKQKYMGGDEFTLTDIFHLYAAPMVIKAGFDVITGTGPNVKRWWNDLVSRPSWTKLQEGIRSVAMY</sequence>
<dbReference type="GO" id="GO:0006749">
    <property type="term" value="P:glutathione metabolic process"/>
    <property type="evidence" value="ECO:0007669"/>
    <property type="project" value="TreeGrafter"/>
</dbReference>
<dbReference type="SFLD" id="SFLDS00019">
    <property type="entry name" value="Glutathione_Transferase_(cytos"/>
    <property type="match status" value="1"/>
</dbReference>
<comment type="caution">
    <text evidence="6">The sequence shown here is derived from an EMBL/GenBank/DDBJ whole genome shotgun (WGS) entry which is preliminary data.</text>
</comment>
<dbReference type="PROSITE" id="PS50404">
    <property type="entry name" value="GST_NTER"/>
    <property type="match status" value="1"/>
</dbReference>